<evidence type="ECO:0000313" key="1">
    <source>
        <dbReference type="EMBL" id="WAJ28445.1"/>
    </source>
</evidence>
<reference evidence="1" key="1">
    <citation type="submission" date="2022-11" db="EMBL/GenBank/DDBJ databases">
        <title>beta-Carotene-producing bacterium, Jeongeuplla avenae sp. nov., alleviates the salt stress of Arabidopsis seedlings.</title>
        <authorList>
            <person name="Jiang L."/>
            <person name="Lee J."/>
        </authorList>
    </citation>
    <scope>NUCLEOTIDE SEQUENCE</scope>
    <source>
        <strain evidence="1">DY_R2A_6</strain>
    </source>
</reference>
<accession>A0ACD4NP66</accession>
<evidence type="ECO:0000313" key="2">
    <source>
        <dbReference type="Proteomes" id="UP001163223"/>
    </source>
</evidence>
<name>A0ACD4NP66_9HYPH</name>
<keyword evidence="2" id="KW-1185">Reference proteome</keyword>
<organism evidence="1 2">
    <name type="scientific">Antarcticirhabdus aurantiaca</name>
    <dbReference type="NCBI Taxonomy" id="2606717"/>
    <lineage>
        <taxon>Bacteria</taxon>
        <taxon>Pseudomonadati</taxon>
        <taxon>Pseudomonadota</taxon>
        <taxon>Alphaproteobacteria</taxon>
        <taxon>Hyphomicrobiales</taxon>
        <taxon>Aurantimonadaceae</taxon>
        <taxon>Antarcticirhabdus</taxon>
    </lineage>
</organism>
<dbReference type="Proteomes" id="UP001163223">
    <property type="component" value="Chromosome"/>
</dbReference>
<sequence>MLGIRTTGAATYSRRSECRRGGAFIRDRGSMANLHFAIFSCTTGSRKPHDALEGPMTSVHVGIRLKALRAERHLSQEDVAHIFGFENRQTVAQIEAGQRKLSAEELVRAVEAFDVQLDYFTNPFLIVGEARFSWRRSPNVTPGELSDFECKAGEWIGAYRELSEGIGQRLPAVLPRLSLTRGSSYEEAAEAGERIAAEYDLGDVPSQRLVEVMQERFSTLVLMVDARRGISGAACLVRDLGAALVNRHEAPGRRNFDLAHEFFHLLTWDAMPPEHIDGSSQGKAQKRIEEMANCFASALLMPRATLDRYDGPVTDAAWLNATASQLQVTALALKWRLRSVGRITSKVAQEFDDGLLVNNGQAQASPADPPPPFGRRFMKVVAAGIDHGKISVRRAARLLDVSIDELGELCDIHGIDRPFEL</sequence>
<gene>
    <name evidence="1" type="ORF">OXU80_27165</name>
</gene>
<protein>
    <submittedName>
        <fullName evidence="1">XRE family transcriptional regulator</fullName>
    </submittedName>
</protein>
<dbReference type="EMBL" id="CP113520">
    <property type="protein sequence ID" value="WAJ28445.1"/>
    <property type="molecule type" value="Genomic_DNA"/>
</dbReference>
<proteinExistence type="predicted"/>